<name>A0A5C6UQX3_9SPHN</name>
<dbReference type="PROSITE" id="PS51257">
    <property type="entry name" value="PROKAR_LIPOPROTEIN"/>
    <property type="match status" value="1"/>
</dbReference>
<evidence type="ECO:0000256" key="1">
    <source>
        <dbReference type="SAM" id="SignalP"/>
    </source>
</evidence>
<gene>
    <name evidence="2" type="ORF">FSZ31_00430</name>
</gene>
<evidence type="ECO:0000313" key="2">
    <source>
        <dbReference type="EMBL" id="TXC73268.1"/>
    </source>
</evidence>
<sequence>MHKTLLLGLGAAAIACFPASASAQQFSEDNQRLEIAGIAPAACVLNAPVATNGTNTDFNPSGSGSGEVRIIQLVGASDAEPLPASINLSIPVICNASHRIVVRSQNGGLLRDGGNVASRQGGGGFGEFLPYQLSLDWAGRERDASSETAQNLAIDTARGAAGQAILVVNVPGGGGPLVAGRYFDAIIVEFKAAN</sequence>
<evidence type="ECO:0008006" key="4">
    <source>
        <dbReference type="Google" id="ProtNLM"/>
    </source>
</evidence>
<feature type="signal peptide" evidence="1">
    <location>
        <begin position="1"/>
        <end position="23"/>
    </location>
</feature>
<organism evidence="2 3">
    <name type="scientific">Flavisphingopyxis soli</name>
    <dbReference type="NCBI Taxonomy" id="2601267"/>
    <lineage>
        <taxon>Bacteria</taxon>
        <taxon>Pseudomonadati</taxon>
        <taxon>Pseudomonadota</taxon>
        <taxon>Alphaproteobacteria</taxon>
        <taxon>Sphingomonadales</taxon>
        <taxon>Sphingopyxidaceae</taxon>
        <taxon>Flavisphingopyxis</taxon>
    </lineage>
</organism>
<dbReference type="AlphaFoldDB" id="A0A5C6UQX3"/>
<accession>A0A5C6UQX3</accession>
<dbReference type="EMBL" id="VOPY01000001">
    <property type="protein sequence ID" value="TXC73268.1"/>
    <property type="molecule type" value="Genomic_DNA"/>
</dbReference>
<keyword evidence="3" id="KW-1185">Reference proteome</keyword>
<comment type="caution">
    <text evidence="2">The sequence shown here is derived from an EMBL/GenBank/DDBJ whole genome shotgun (WGS) entry which is preliminary data.</text>
</comment>
<dbReference type="Proteomes" id="UP000321129">
    <property type="component" value="Unassembled WGS sequence"/>
</dbReference>
<evidence type="ECO:0000313" key="3">
    <source>
        <dbReference type="Proteomes" id="UP000321129"/>
    </source>
</evidence>
<dbReference type="RefSeq" id="WP_147121106.1">
    <property type="nucleotide sequence ID" value="NZ_VOPY01000001.1"/>
</dbReference>
<keyword evidence="1" id="KW-0732">Signal</keyword>
<protein>
    <recommendedName>
        <fullName evidence="4">Spore coat protein U domain-containing protein</fullName>
    </recommendedName>
</protein>
<proteinExistence type="predicted"/>
<dbReference type="OrthoDB" id="7555753at2"/>
<reference evidence="2 3" key="1">
    <citation type="submission" date="2019-08" db="EMBL/GenBank/DDBJ databases">
        <title>Sphingorhabdus soil sp. nov., isolated from arctic soil.</title>
        <authorList>
            <person name="Liu Y."/>
        </authorList>
    </citation>
    <scope>NUCLEOTIDE SEQUENCE [LARGE SCALE GENOMIC DNA]</scope>
    <source>
        <strain evidence="2 3">D-2Q-5-6</strain>
    </source>
</reference>
<feature type="chain" id="PRO_5022945841" description="Spore coat protein U domain-containing protein" evidence="1">
    <location>
        <begin position="24"/>
        <end position="194"/>
    </location>
</feature>